<dbReference type="AlphaFoldDB" id="A0A426YGU9"/>
<evidence type="ECO:0000313" key="2">
    <source>
        <dbReference type="EMBL" id="RRT50979.1"/>
    </source>
</evidence>
<evidence type="ECO:0000256" key="1">
    <source>
        <dbReference type="SAM" id="MobiDB-lite"/>
    </source>
</evidence>
<dbReference type="EMBL" id="AMZH03012457">
    <property type="protein sequence ID" value="RRT50979.1"/>
    <property type="molecule type" value="Genomic_DNA"/>
</dbReference>
<evidence type="ECO:0000313" key="3">
    <source>
        <dbReference type="Proteomes" id="UP000287651"/>
    </source>
</evidence>
<protein>
    <submittedName>
        <fullName evidence="2">Uncharacterized protein</fullName>
    </submittedName>
</protein>
<sequence length="193" mass="20980">MGFRLEWSVHPISNVPTYLFEEESALVGRLKGIISSSRAIGDMIKLWLVKVQEVLAEAALNVLTHWSGCIYDGSGQASRDAERANWEARVGARATMSLLEVKDVPTEAAPISATATTPKKPTKGSMPPTEGSSHAHKQVKVNVGKHKSRRNEGSSRAHSKGKEPTEPGGAYKTHVEQQVADLRAENEKLLADM</sequence>
<proteinExistence type="predicted"/>
<feature type="compositionally biased region" description="Basic and acidic residues" evidence="1">
    <location>
        <begin position="150"/>
        <end position="165"/>
    </location>
</feature>
<accession>A0A426YGU9</accession>
<name>A0A426YGU9_ENSVE</name>
<dbReference type="Proteomes" id="UP000287651">
    <property type="component" value="Unassembled WGS sequence"/>
</dbReference>
<feature type="region of interest" description="Disordered" evidence="1">
    <location>
        <begin position="109"/>
        <end position="193"/>
    </location>
</feature>
<reference evidence="2 3" key="1">
    <citation type="journal article" date="2014" name="Agronomy (Basel)">
        <title>A Draft Genome Sequence for Ensete ventricosum, the Drought-Tolerant Tree Against Hunger.</title>
        <authorList>
            <person name="Harrison J."/>
            <person name="Moore K.A."/>
            <person name="Paszkiewicz K."/>
            <person name="Jones T."/>
            <person name="Grant M."/>
            <person name="Ambacheew D."/>
            <person name="Muzemil S."/>
            <person name="Studholme D.J."/>
        </authorList>
    </citation>
    <scope>NUCLEOTIDE SEQUENCE [LARGE SCALE GENOMIC DNA]</scope>
</reference>
<comment type="caution">
    <text evidence="2">The sequence shown here is derived from an EMBL/GenBank/DDBJ whole genome shotgun (WGS) entry which is preliminary data.</text>
</comment>
<feature type="compositionally biased region" description="Basic and acidic residues" evidence="1">
    <location>
        <begin position="182"/>
        <end position="193"/>
    </location>
</feature>
<feature type="compositionally biased region" description="Low complexity" evidence="1">
    <location>
        <begin position="109"/>
        <end position="119"/>
    </location>
</feature>
<organism evidence="2 3">
    <name type="scientific">Ensete ventricosum</name>
    <name type="common">Abyssinian banana</name>
    <name type="synonym">Musa ensete</name>
    <dbReference type="NCBI Taxonomy" id="4639"/>
    <lineage>
        <taxon>Eukaryota</taxon>
        <taxon>Viridiplantae</taxon>
        <taxon>Streptophyta</taxon>
        <taxon>Embryophyta</taxon>
        <taxon>Tracheophyta</taxon>
        <taxon>Spermatophyta</taxon>
        <taxon>Magnoliopsida</taxon>
        <taxon>Liliopsida</taxon>
        <taxon>Zingiberales</taxon>
        <taxon>Musaceae</taxon>
        <taxon>Ensete</taxon>
    </lineage>
</organism>
<gene>
    <name evidence="2" type="ORF">B296_00031325</name>
</gene>
<feature type="compositionally biased region" description="Basic residues" evidence="1">
    <location>
        <begin position="134"/>
        <end position="149"/>
    </location>
</feature>